<proteinExistence type="predicted"/>
<dbReference type="OrthoDB" id="5405126at2759"/>
<organism evidence="2 3">
    <name type="scientific">Dothistroma septosporum (strain NZE10 / CBS 128990)</name>
    <name type="common">Red band needle blight fungus</name>
    <name type="synonym">Mycosphaerella pini</name>
    <dbReference type="NCBI Taxonomy" id="675120"/>
    <lineage>
        <taxon>Eukaryota</taxon>
        <taxon>Fungi</taxon>
        <taxon>Dikarya</taxon>
        <taxon>Ascomycota</taxon>
        <taxon>Pezizomycotina</taxon>
        <taxon>Dothideomycetes</taxon>
        <taxon>Dothideomycetidae</taxon>
        <taxon>Mycosphaerellales</taxon>
        <taxon>Mycosphaerellaceae</taxon>
        <taxon>Dothistroma</taxon>
    </lineage>
</organism>
<protein>
    <submittedName>
        <fullName evidence="2">Uncharacterized protein</fullName>
    </submittedName>
</protein>
<feature type="compositionally biased region" description="Polar residues" evidence="1">
    <location>
        <begin position="19"/>
        <end position="34"/>
    </location>
</feature>
<dbReference type="HOGENOM" id="CLU_047846_0_1_1"/>
<name>M2WNU7_DOTSN</name>
<reference evidence="2 3" key="2">
    <citation type="journal article" date="2012" name="PLoS Pathog.">
        <title>Diverse lifestyles and strategies of plant pathogenesis encoded in the genomes of eighteen Dothideomycetes fungi.</title>
        <authorList>
            <person name="Ohm R.A."/>
            <person name="Feau N."/>
            <person name="Henrissat B."/>
            <person name="Schoch C.L."/>
            <person name="Horwitz B.A."/>
            <person name="Barry K.W."/>
            <person name="Condon B.J."/>
            <person name="Copeland A.C."/>
            <person name="Dhillon B."/>
            <person name="Glaser F."/>
            <person name="Hesse C.N."/>
            <person name="Kosti I."/>
            <person name="LaButti K."/>
            <person name="Lindquist E.A."/>
            <person name="Lucas S."/>
            <person name="Salamov A.A."/>
            <person name="Bradshaw R.E."/>
            <person name="Ciuffetti L."/>
            <person name="Hamelin R.C."/>
            <person name="Kema G.H.J."/>
            <person name="Lawrence C."/>
            <person name="Scott J.A."/>
            <person name="Spatafora J.W."/>
            <person name="Turgeon B.G."/>
            <person name="de Wit P.J.G.M."/>
            <person name="Zhong S."/>
            <person name="Goodwin S.B."/>
            <person name="Grigoriev I.V."/>
        </authorList>
    </citation>
    <scope>NUCLEOTIDE SEQUENCE [LARGE SCALE GENOMIC DNA]</scope>
    <source>
        <strain evidence="3">NZE10 / CBS 128990</strain>
    </source>
</reference>
<sequence length="373" mass="41766">MASLCNRCALRLRKAAQTETSHLSKRTFSSSASRQRGPLPTFNEASNEELNNVLSTMREKHFVPAYMHKQEHKLITKSKYRQQLIDNPQTGIVGGEEITLRPIDTRTEIPARGGLLARALNLIINGESKDWQNIPKLLQGLKEGVKKPATDAQMEKIVRKGFQTKQLGVIIQCLYQAEQTGMTLKSEAVLRTFLGGLHDLAQQSGWQKGAVSKALREVNVVSQLLEAKEHGTGGTLRPHDPRTRPEVLGVFLELAAVYAYKYDGQTDSEGLVKAYARRLISNIEKSQMKPSELQLLERSKQWPMLQAIPVWHGLSLAEKMLGKEMPERQAASKAIAEYEVALRGLAAELEARNPAEGTYDYQALNAWRQCIRD</sequence>
<dbReference type="AlphaFoldDB" id="M2WNU7"/>
<feature type="region of interest" description="Disordered" evidence="1">
    <location>
        <begin position="19"/>
        <end position="43"/>
    </location>
</feature>
<reference evidence="3" key="1">
    <citation type="journal article" date="2012" name="PLoS Genet.">
        <title>The genomes of the fungal plant pathogens Cladosporium fulvum and Dothistroma septosporum reveal adaptation to different hosts and lifestyles but also signatures of common ancestry.</title>
        <authorList>
            <person name="de Wit P.J.G.M."/>
            <person name="van der Burgt A."/>
            <person name="Oekmen B."/>
            <person name="Stergiopoulos I."/>
            <person name="Abd-Elsalam K.A."/>
            <person name="Aerts A.L."/>
            <person name="Bahkali A.H."/>
            <person name="Beenen H.G."/>
            <person name="Chettri P."/>
            <person name="Cox M.P."/>
            <person name="Datema E."/>
            <person name="de Vries R.P."/>
            <person name="Dhillon B."/>
            <person name="Ganley A.R."/>
            <person name="Griffiths S.A."/>
            <person name="Guo Y."/>
            <person name="Hamelin R.C."/>
            <person name="Henrissat B."/>
            <person name="Kabir M.S."/>
            <person name="Jashni M.K."/>
            <person name="Kema G."/>
            <person name="Klaubauf S."/>
            <person name="Lapidus A."/>
            <person name="Levasseur A."/>
            <person name="Lindquist E."/>
            <person name="Mehrabi R."/>
            <person name="Ohm R.A."/>
            <person name="Owen T.J."/>
            <person name="Salamov A."/>
            <person name="Schwelm A."/>
            <person name="Schijlen E."/>
            <person name="Sun H."/>
            <person name="van den Burg H.A."/>
            <person name="van Ham R.C.H.J."/>
            <person name="Zhang S."/>
            <person name="Goodwin S.B."/>
            <person name="Grigoriev I.V."/>
            <person name="Collemare J."/>
            <person name="Bradshaw R.E."/>
        </authorList>
    </citation>
    <scope>NUCLEOTIDE SEQUENCE [LARGE SCALE GENOMIC DNA]</scope>
    <source>
        <strain evidence="3">NZE10 / CBS 128990</strain>
    </source>
</reference>
<evidence type="ECO:0000313" key="3">
    <source>
        <dbReference type="Proteomes" id="UP000016933"/>
    </source>
</evidence>
<dbReference type="EMBL" id="KB446540">
    <property type="protein sequence ID" value="EME43688.1"/>
    <property type="molecule type" value="Genomic_DNA"/>
</dbReference>
<accession>M2WNU7</accession>
<keyword evidence="3" id="KW-1185">Reference proteome</keyword>
<dbReference type="OMA" id="ENVPIYN"/>
<evidence type="ECO:0000256" key="1">
    <source>
        <dbReference type="SAM" id="MobiDB-lite"/>
    </source>
</evidence>
<dbReference type="eggNOG" id="ENOG502SD76">
    <property type="taxonomic scope" value="Eukaryota"/>
</dbReference>
<dbReference type="Proteomes" id="UP000016933">
    <property type="component" value="Unassembled WGS sequence"/>
</dbReference>
<evidence type="ECO:0000313" key="2">
    <source>
        <dbReference type="EMBL" id="EME43688.1"/>
    </source>
</evidence>
<gene>
    <name evidence="2" type="ORF">DOTSEDRAFT_72893</name>
</gene>